<feature type="transmembrane region" description="Helical" evidence="6">
    <location>
        <begin position="12"/>
        <end position="34"/>
    </location>
</feature>
<dbReference type="PANTHER" id="PTHR12471:SF7">
    <property type="entry name" value="V-TYPE PROTON ATPASE SUBUNIT S1"/>
    <property type="match status" value="1"/>
</dbReference>
<comment type="subcellular location">
    <subcellularLocation>
        <location evidence="1">Membrane</location>
        <topology evidence="1">Single-pass membrane protein</topology>
    </subcellularLocation>
</comment>
<dbReference type="Proteomes" id="UP000005408">
    <property type="component" value="Unassembled WGS sequence"/>
</dbReference>
<keyword evidence="9" id="KW-1185">Reference proteome</keyword>
<dbReference type="PANTHER" id="PTHR12471">
    <property type="entry name" value="VACUOLAR ATP SYNTHASE SUBUNIT S1"/>
    <property type="match status" value="1"/>
</dbReference>
<keyword evidence="4 6" id="KW-1133">Transmembrane helix</keyword>
<reference evidence="8" key="1">
    <citation type="submission" date="2022-08" db="UniProtKB">
        <authorList>
            <consortium name="EnsemblMetazoa"/>
        </authorList>
    </citation>
    <scope>IDENTIFICATION</scope>
    <source>
        <strain evidence="8">05x7-T-G4-1.051#20</strain>
    </source>
</reference>
<name>A0A8W8M5H9_MAGGI</name>
<protein>
    <recommendedName>
        <fullName evidence="7">V-type proton ATPase subunit S1/VOA1 transmembrane domain-containing protein</fullName>
    </recommendedName>
</protein>
<evidence type="ECO:0000256" key="1">
    <source>
        <dbReference type="ARBA" id="ARBA00004167"/>
    </source>
</evidence>
<comment type="similarity">
    <text evidence="2">Belongs to the vacuolar ATPase subunit S1 family.</text>
</comment>
<evidence type="ECO:0000313" key="9">
    <source>
        <dbReference type="Proteomes" id="UP000005408"/>
    </source>
</evidence>
<dbReference type="InterPro" id="IPR046756">
    <property type="entry name" value="VAS1/VOA1_TM"/>
</dbReference>
<organism evidence="8 9">
    <name type="scientific">Magallana gigas</name>
    <name type="common">Pacific oyster</name>
    <name type="synonym">Crassostrea gigas</name>
    <dbReference type="NCBI Taxonomy" id="29159"/>
    <lineage>
        <taxon>Eukaryota</taxon>
        <taxon>Metazoa</taxon>
        <taxon>Spiralia</taxon>
        <taxon>Lophotrochozoa</taxon>
        <taxon>Mollusca</taxon>
        <taxon>Bivalvia</taxon>
        <taxon>Autobranchia</taxon>
        <taxon>Pteriomorphia</taxon>
        <taxon>Ostreida</taxon>
        <taxon>Ostreoidea</taxon>
        <taxon>Ostreidae</taxon>
        <taxon>Magallana</taxon>
    </lineage>
</organism>
<dbReference type="GO" id="GO:0030641">
    <property type="term" value="P:regulation of cellular pH"/>
    <property type="evidence" value="ECO:0007669"/>
    <property type="project" value="TreeGrafter"/>
</dbReference>
<dbReference type="GO" id="GO:0033176">
    <property type="term" value="C:proton-transporting V-type ATPase complex"/>
    <property type="evidence" value="ECO:0007669"/>
    <property type="project" value="TreeGrafter"/>
</dbReference>
<keyword evidence="5 6" id="KW-0472">Membrane</keyword>
<evidence type="ECO:0000256" key="4">
    <source>
        <dbReference type="ARBA" id="ARBA00022989"/>
    </source>
</evidence>
<dbReference type="EnsemblMetazoa" id="G31072.9">
    <property type="protein sequence ID" value="G31072.9:cds"/>
    <property type="gene ID" value="G31072"/>
</dbReference>
<evidence type="ECO:0000256" key="3">
    <source>
        <dbReference type="ARBA" id="ARBA00022692"/>
    </source>
</evidence>
<accession>A0A8W8M5H9</accession>
<dbReference type="GO" id="GO:0001671">
    <property type="term" value="F:ATPase activator activity"/>
    <property type="evidence" value="ECO:0007669"/>
    <property type="project" value="TreeGrafter"/>
</dbReference>
<keyword evidence="3 6" id="KW-0812">Transmembrane</keyword>
<feature type="domain" description="V-type proton ATPase subunit S1/VOA1 transmembrane" evidence="7">
    <location>
        <begin position="4"/>
        <end position="42"/>
    </location>
</feature>
<evidence type="ECO:0000256" key="6">
    <source>
        <dbReference type="SAM" id="Phobius"/>
    </source>
</evidence>
<evidence type="ECO:0000256" key="5">
    <source>
        <dbReference type="ARBA" id="ARBA00023136"/>
    </source>
</evidence>
<dbReference type="InterPro" id="IPR008388">
    <property type="entry name" value="Ac45_acc_su"/>
</dbReference>
<evidence type="ECO:0000313" key="8">
    <source>
        <dbReference type="EnsemblMetazoa" id="G31072.9:cds"/>
    </source>
</evidence>
<evidence type="ECO:0000256" key="2">
    <source>
        <dbReference type="ARBA" id="ARBA00009037"/>
    </source>
</evidence>
<sequence length="54" mass="6012">DCVPFFSEVIWMGLIATLAFVLILLFGFSMLASVTTQDRFDDPKGKTITVNVNE</sequence>
<proteinExistence type="inferred from homology"/>
<dbReference type="AlphaFoldDB" id="A0A8W8M5H9"/>
<dbReference type="Pfam" id="PF20520">
    <property type="entry name" value="Ac45-VOA1_TM"/>
    <property type="match status" value="1"/>
</dbReference>
<evidence type="ECO:0000259" key="7">
    <source>
        <dbReference type="Pfam" id="PF20520"/>
    </source>
</evidence>